<organism evidence="4 5">
    <name type="scientific">Chitinimonas lacunae</name>
    <dbReference type="NCBI Taxonomy" id="1963018"/>
    <lineage>
        <taxon>Bacteria</taxon>
        <taxon>Pseudomonadati</taxon>
        <taxon>Pseudomonadota</taxon>
        <taxon>Betaproteobacteria</taxon>
        <taxon>Neisseriales</taxon>
        <taxon>Chitinibacteraceae</taxon>
        <taxon>Chitinimonas</taxon>
    </lineage>
</organism>
<dbReference type="RefSeq" id="WP_378167384.1">
    <property type="nucleotide sequence ID" value="NZ_JBHSBU010000001.1"/>
</dbReference>
<evidence type="ECO:0000256" key="1">
    <source>
        <dbReference type="ARBA" id="ARBA00022450"/>
    </source>
</evidence>
<reference evidence="5" key="1">
    <citation type="journal article" date="2019" name="Int. J. Syst. Evol. Microbiol.">
        <title>The Global Catalogue of Microorganisms (GCM) 10K type strain sequencing project: providing services to taxonomists for standard genome sequencing and annotation.</title>
        <authorList>
            <consortium name="The Broad Institute Genomics Platform"/>
            <consortium name="The Broad Institute Genome Sequencing Center for Infectious Disease"/>
            <person name="Wu L."/>
            <person name="Ma J."/>
        </authorList>
    </citation>
    <scope>NUCLEOTIDE SEQUENCE [LARGE SCALE GENOMIC DNA]</scope>
    <source>
        <strain evidence="5">LMG 29894</strain>
    </source>
</reference>
<dbReference type="PROSITE" id="PS00012">
    <property type="entry name" value="PHOSPHOPANTETHEINE"/>
    <property type="match status" value="1"/>
</dbReference>
<keyword evidence="1" id="KW-0596">Phosphopantetheine</keyword>
<dbReference type="Proteomes" id="UP001595791">
    <property type="component" value="Unassembled WGS sequence"/>
</dbReference>
<sequence>MNQHDTLRPVSETDVVAWLRSYLSRLLGIPLQDIDPDKTFERYGLDSSAAVGMTGDLGDWLGVEIDAAAAYDNPTINQLARSLAASGALNGRRAVALPAGAQA</sequence>
<keyword evidence="5" id="KW-1185">Reference proteome</keyword>
<name>A0ABV8MX82_9NEIS</name>
<dbReference type="InterPro" id="IPR006162">
    <property type="entry name" value="Ppantetheine_attach_site"/>
</dbReference>
<dbReference type="InterPro" id="IPR020806">
    <property type="entry name" value="PKS_PP-bd"/>
</dbReference>
<dbReference type="InterPro" id="IPR036736">
    <property type="entry name" value="ACP-like_sf"/>
</dbReference>
<dbReference type="InterPro" id="IPR009081">
    <property type="entry name" value="PP-bd_ACP"/>
</dbReference>
<accession>A0ABV8MX82</accession>
<dbReference type="SMART" id="SM01294">
    <property type="entry name" value="PKS_PP_betabranch"/>
    <property type="match status" value="1"/>
</dbReference>
<evidence type="ECO:0000313" key="4">
    <source>
        <dbReference type="EMBL" id="MFC4161440.1"/>
    </source>
</evidence>
<evidence type="ECO:0000259" key="3">
    <source>
        <dbReference type="PROSITE" id="PS50075"/>
    </source>
</evidence>
<evidence type="ECO:0000313" key="5">
    <source>
        <dbReference type="Proteomes" id="UP001595791"/>
    </source>
</evidence>
<feature type="domain" description="Carrier" evidence="3">
    <location>
        <begin position="10"/>
        <end position="87"/>
    </location>
</feature>
<proteinExistence type="predicted"/>
<protein>
    <submittedName>
        <fullName evidence="4">Acyl carrier protein</fullName>
    </submittedName>
</protein>
<comment type="caution">
    <text evidence="4">The sequence shown here is derived from an EMBL/GenBank/DDBJ whole genome shotgun (WGS) entry which is preliminary data.</text>
</comment>
<dbReference type="Pfam" id="PF00550">
    <property type="entry name" value="PP-binding"/>
    <property type="match status" value="1"/>
</dbReference>
<dbReference type="SMART" id="SM00823">
    <property type="entry name" value="PKS_PP"/>
    <property type="match status" value="1"/>
</dbReference>
<evidence type="ECO:0000256" key="2">
    <source>
        <dbReference type="ARBA" id="ARBA00022553"/>
    </source>
</evidence>
<dbReference type="EMBL" id="JBHSBU010000001">
    <property type="protein sequence ID" value="MFC4161440.1"/>
    <property type="molecule type" value="Genomic_DNA"/>
</dbReference>
<keyword evidence="2" id="KW-0597">Phosphoprotein</keyword>
<gene>
    <name evidence="4" type="ORF">ACFOW7_19055</name>
</gene>
<dbReference type="SUPFAM" id="SSF47336">
    <property type="entry name" value="ACP-like"/>
    <property type="match status" value="1"/>
</dbReference>
<dbReference type="Gene3D" id="1.10.1200.10">
    <property type="entry name" value="ACP-like"/>
    <property type="match status" value="1"/>
</dbReference>
<dbReference type="PROSITE" id="PS50075">
    <property type="entry name" value="CARRIER"/>
    <property type="match status" value="1"/>
</dbReference>